<name>A0A1I3DX65_9FLAO</name>
<dbReference type="EMBL" id="FOQT01000001">
    <property type="protein sequence ID" value="SFH91223.1"/>
    <property type="molecule type" value="Genomic_DNA"/>
</dbReference>
<gene>
    <name evidence="1" type="ORF">SAMN05443292_0750</name>
</gene>
<dbReference type="AlphaFoldDB" id="A0A1I3DX65"/>
<reference evidence="1 2" key="1">
    <citation type="submission" date="2016-10" db="EMBL/GenBank/DDBJ databases">
        <authorList>
            <person name="de Groot N.N."/>
        </authorList>
    </citation>
    <scope>NUCLEOTIDE SEQUENCE [LARGE SCALE GENOMIC DNA]</scope>
    <source>
        <strain evidence="1 2">DSM 26000</strain>
    </source>
</reference>
<organism evidence="1 2">
    <name type="scientific">Halpernia frigidisoli</name>
    <dbReference type="NCBI Taxonomy" id="1125876"/>
    <lineage>
        <taxon>Bacteria</taxon>
        <taxon>Pseudomonadati</taxon>
        <taxon>Bacteroidota</taxon>
        <taxon>Flavobacteriia</taxon>
        <taxon>Flavobacteriales</taxon>
        <taxon>Weeksellaceae</taxon>
        <taxon>Chryseobacterium group</taxon>
        <taxon>Halpernia</taxon>
    </lineage>
</organism>
<protein>
    <submittedName>
        <fullName evidence="1">Uncharacterized protein</fullName>
    </submittedName>
</protein>
<sequence length="203" mass="24049">MHKILFFFFFIIGLSHAQQLTIDYKLTYRVFNNQDKTEYTSSHSVSSLRHDISLFIRGDSLNVNDYLTDKTFTFKNEIVKDENQLKLVNTKPFIVENEFKVDRTELIKISDFVYKIIVYKTKKDKKPMILKVFLEKSDDNLISYLPLDLNPNIVQIIFQNLNDQLLPNKFIVKRAEVLYESGSEYIFNLLNMEKINYVINLPQ</sequence>
<keyword evidence="2" id="KW-1185">Reference proteome</keyword>
<dbReference type="Proteomes" id="UP000198931">
    <property type="component" value="Unassembled WGS sequence"/>
</dbReference>
<evidence type="ECO:0000313" key="2">
    <source>
        <dbReference type="Proteomes" id="UP000198931"/>
    </source>
</evidence>
<evidence type="ECO:0000313" key="1">
    <source>
        <dbReference type="EMBL" id="SFH91223.1"/>
    </source>
</evidence>
<proteinExistence type="predicted"/>
<dbReference type="STRING" id="1125876.SAMN05443292_0750"/>
<accession>A0A1I3DX65</accession>
<dbReference type="RefSeq" id="WP_090078793.1">
    <property type="nucleotide sequence ID" value="NZ_FOQT01000001.1"/>
</dbReference>